<gene>
    <name evidence="1" type="primary">ydcF</name>
    <name evidence="1" type="ORF">ERS852407_02273</name>
</gene>
<protein>
    <submittedName>
        <fullName evidence="1">DUF218 domain</fullName>
    </submittedName>
</protein>
<dbReference type="RefSeq" id="WP_055655121.1">
    <property type="nucleotide sequence ID" value="NZ_CABIXC010000005.1"/>
</dbReference>
<evidence type="ECO:0000313" key="2">
    <source>
        <dbReference type="Proteomes" id="UP000095651"/>
    </source>
</evidence>
<dbReference type="EMBL" id="CYZE01000005">
    <property type="protein sequence ID" value="CUO26127.1"/>
    <property type="molecule type" value="Genomic_DNA"/>
</dbReference>
<sequence>MNERIVEYINILGRFCGKRDISELSPEELKKTYGIDQADVMVLFGGSILCGGDVLAQAMQNHAAKKYVIVGGAGHTTEALRIRVHQEFPDIETAGLPEARVFASYLKARYGLEADLLECCSTNCGNNITYLLDLLRENQISFRSIILAQDATMQHRMEAGLRKYVSDDVTIINYAVYQANVIMKDENPAYDTEIFGMWDIDRYLTLLMGEIPRLTDGPEGYGPLGKNYIAHVDIPDSVAAAFDELQHTCRGMVRQANPLYASRD</sequence>
<proteinExistence type="predicted"/>
<dbReference type="PANTHER" id="PTHR30336">
    <property type="entry name" value="INNER MEMBRANE PROTEIN, PROBABLE PERMEASE"/>
    <property type="match status" value="1"/>
</dbReference>
<name>A0A174DLP9_9FIRM</name>
<dbReference type="PANTHER" id="PTHR30336:SF20">
    <property type="entry name" value="DUF218 DOMAIN-CONTAINING PROTEIN"/>
    <property type="match status" value="1"/>
</dbReference>
<dbReference type="Gene3D" id="3.40.50.620">
    <property type="entry name" value="HUPs"/>
    <property type="match status" value="1"/>
</dbReference>
<dbReference type="Proteomes" id="UP000095651">
    <property type="component" value="Unassembled WGS sequence"/>
</dbReference>
<evidence type="ECO:0000313" key="1">
    <source>
        <dbReference type="EMBL" id="CUO26127.1"/>
    </source>
</evidence>
<reference evidence="1 2" key="1">
    <citation type="submission" date="2015-09" db="EMBL/GenBank/DDBJ databases">
        <authorList>
            <consortium name="Pathogen Informatics"/>
        </authorList>
    </citation>
    <scope>NUCLEOTIDE SEQUENCE [LARGE SCALE GENOMIC DNA]</scope>
    <source>
        <strain evidence="1 2">2789STDY5608850</strain>
    </source>
</reference>
<dbReference type="InterPro" id="IPR014729">
    <property type="entry name" value="Rossmann-like_a/b/a_fold"/>
</dbReference>
<dbReference type="InterPro" id="IPR051599">
    <property type="entry name" value="Cell_Envelope_Assoc"/>
</dbReference>
<accession>A0A174DLP9</accession>
<dbReference type="GO" id="GO:0005886">
    <property type="term" value="C:plasma membrane"/>
    <property type="evidence" value="ECO:0007669"/>
    <property type="project" value="TreeGrafter"/>
</dbReference>
<dbReference type="Gene3D" id="1.10.3620.10">
    <property type="entry name" value="YdcF like domain"/>
    <property type="match status" value="1"/>
</dbReference>
<organism evidence="1 2">
    <name type="scientific">Hungatella hathewayi</name>
    <dbReference type="NCBI Taxonomy" id="154046"/>
    <lineage>
        <taxon>Bacteria</taxon>
        <taxon>Bacillati</taxon>
        <taxon>Bacillota</taxon>
        <taxon>Clostridia</taxon>
        <taxon>Lachnospirales</taxon>
        <taxon>Lachnospiraceae</taxon>
        <taxon>Hungatella</taxon>
    </lineage>
</organism>
<dbReference type="AlphaFoldDB" id="A0A174DLP9"/>